<feature type="signal peptide" evidence="5">
    <location>
        <begin position="1"/>
        <end position="34"/>
    </location>
</feature>
<evidence type="ECO:0000256" key="1">
    <source>
        <dbReference type="ARBA" id="ARBA00022729"/>
    </source>
</evidence>
<feature type="domain" description="Ig-like" evidence="6">
    <location>
        <begin position="322"/>
        <end position="409"/>
    </location>
</feature>
<dbReference type="PANTHER" id="PTHR44427">
    <property type="entry name" value="CARCINOEMBRYONIC ANTIGEN-RELATED CELL ADHESION MOLECULE 19"/>
    <property type="match status" value="1"/>
</dbReference>
<dbReference type="GO" id="GO:0005886">
    <property type="term" value="C:plasma membrane"/>
    <property type="evidence" value="ECO:0007669"/>
    <property type="project" value="TreeGrafter"/>
</dbReference>
<keyword evidence="8" id="KW-1185">Reference proteome</keyword>
<dbReference type="InterPro" id="IPR036179">
    <property type="entry name" value="Ig-like_dom_sf"/>
</dbReference>
<name>L7N1N4_MYOLU</name>
<dbReference type="Pfam" id="PF07686">
    <property type="entry name" value="V-set"/>
    <property type="match status" value="1"/>
</dbReference>
<reference evidence="7 8" key="1">
    <citation type="journal article" date="2011" name="Nature">
        <title>A high-resolution map of human evolutionary constraint using 29 mammals.</title>
        <authorList>
            <person name="Lindblad-Toh K."/>
            <person name="Garber M."/>
            <person name="Zuk O."/>
            <person name="Lin M.F."/>
            <person name="Parker B.J."/>
            <person name="Washietl S."/>
            <person name="Kheradpour P."/>
            <person name="Ernst J."/>
            <person name="Jordan G."/>
            <person name="Mauceli E."/>
            <person name="Ward L.D."/>
            <person name="Lowe C.B."/>
            <person name="Holloway A.K."/>
            <person name="Clamp M."/>
            <person name="Gnerre S."/>
            <person name="Alfoldi J."/>
            <person name="Beal K."/>
            <person name="Chang J."/>
            <person name="Clawson H."/>
            <person name="Cuff J."/>
            <person name="Di Palma F."/>
            <person name="Fitzgerald S."/>
            <person name="Flicek P."/>
            <person name="Guttman M."/>
            <person name="Hubisz M.J."/>
            <person name="Jaffe D.B."/>
            <person name="Jungreis I."/>
            <person name="Kent W.J."/>
            <person name="Kostka D."/>
            <person name="Lara M."/>
            <person name="Martins A.L."/>
            <person name="Massingham T."/>
            <person name="Moltke I."/>
            <person name="Raney B.J."/>
            <person name="Rasmussen M.D."/>
            <person name="Robinson J."/>
            <person name="Stark A."/>
            <person name="Vilella A.J."/>
            <person name="Wen J."/>
            <person name="Xie X."/>
            <person name="Zody M.C."/>
            <person name="Baldwin J."/>
            <person name="Bloom T."/>
            <person name="Chin C.W."/>
            <person name="Heiman D."/>
            <person name="Nicol R."/>
            <person name="Nusbaum C."/>
            <person name="Young S."/>
            <person name="Wilkinson J."/>
            <person name="Worley K.C."/>
            <person name="Kovar C.L."/>
            <person name="Muzny D.M."/>
            <person name="Gibbs R.A."/>
            <person name="Cree A."/>
            <person name="Dihn H.H."/>
            <person name="Fowler G."/>
            <person name="Jhangiani S."/>
            <person name="Joshi V."/>
            <person name="Lee S."/>
            <person name="Lewis L.R."/>
            <person name="Nazareth L.V."/>
            <person name="Okwuonu G."/>
            <person name="Santibanez J."/>
            <person name="Warren W.C."/>
            <person name="Mardis E.R."/>
            <person name="Weinstock G.M."/>
            <person name="Wilson R.K."/>
            <person name="Delehaunty K."/>
            <person name="Dooling D."/>
            <person name="Fronik C."/>
            <person name="Fulton L."/>
            <person name="Fulton B."/>
            <person name="Graves T."/>
            <person name="Minx P."/>
            <person name="Sodergren E."/>
            <person name="Birney E."/>
            <person name="Margulies E.H."/>
            <person name="Herrero J."/>
            <person name="Green E.D."/>
            <person name="Haussler D."/>
            <person name="Siepel A."/>
            <person name="Goldman N."/>
            <person name="Pollard K.S."/>
            <person name="Pedersen J.S."/>
            <person name="Lander E.S."/>
            <person name="Kellis M."/>
        </authorList>
    </citation>
    <scope>NUCLEOTIDE SEQUENCE [LARGE SCALE GENOMIC DNA]</scope>
</reference>
<keyword evidence="3" id="KW-0393">Immunoglobulin domain</keyword>
<dbReference type="PROSITE" id="PS50835">
    <property type="entry name" value="IG_LIKE"/>
    <property type="match status" value="2"/>
</dbReference>
<dbReference type="EMBL" id="AAPE02050799">
    <property type="status" value="NOT_ANNOTATED_CDS"/>
    <property type="molecule type" value="Genomic_DNA"/>
</dbReference>
<feature type="domain" description="Ig-like" evidence="6">
    <location>
        <begin position="145"/>
        <end position="230"/>
    </location>
</feature>
<feature type="chain" id="PRO_5003982438" description="Ig-like domain-containing protein" evidence="5">
    <location>
        <begin position="35"/>
        <end position="411"/>
    </location>
</feature>
<comment type="similarity">
    <text evidence="4">Belongs to the immunoglobulin superfamily. CEA family.</text>
</comment>
<evidence type="ECO:0000256" key="3">
    <source>
        <dbReference type="ARBA" id="ARBA00023319"/>
    </source>
</evidence>
<dbReference type="InParanoid" id="L7N1N4"/>
<evidence type="ECO:0000313" key="7">
    <source>
        <dbReference type="Ensembl" id="ENSMLUP00000011434.2"/>
    </source>
</evidence>
<dbReference type="GO" id="GO:0002682">
    <property type="term" value="P:regulation of immune system process"/>
    <property type="evidence" value="ECO:0007669"/>
    <property type="project" value="TreeGrafter"/>
</dbReference>
<dbReference type="SMART" id="SM00409">
    <property type="entry name" value="IG"/>
    <property type="match status" value="3"/>
</dbReference>
<dbReference type="Pfam" id="PF13927">
    <property type="entry name" value="Ig_3"/>
    <property type="match status" value="2"/>
</dbReference>
<keyword evidence="1 5" id="KW-0732">Signal</keyword>
<dbReference type="SUPFAM" id="SSF48726">
    <property type="entry name" value="Immunoglobulin"/>
    <property type="match status" value="3"/>
</dbReference>
<dbReference type="PANTHER" id="PTHR44427:SF1">
    <property type="entry name" value="CARCINOEMBRYONIC ANTIGEN-RELATED CELL ADHESION MOLECULE 1"/>
    <property type="match status" value="1"/>
</dbReference>
<dbReference type="GeneTree" id="ENSGT01100000263479"/>
<dbReference type="InterPro" id="IPR013783">
    <property type="entry name" value="Ig-like_fold"/>
</dbReference>
<dbReference type="InterPro" id="IPR013106">
    <property type="entry name" value="Ig_V-set"/>
</dbReference>
<keyword evidence="2" id="KW-0325">Glycoprotein</keyword>
<dbReference type="STRING" id="59463.ENSMLUP00000011434"/>
<evidence type="ECO:0000256" key="2">
    <source>
        <dbReference type="ARBA" id="ARBA00023180"/>
    </source>
</evidence>
<dbReference type="Ensembl" id="ENSMLUT00000012566.2">
    <property type="protein sequence ID" value="ENSMLUP00000011434.2"/>
    <property type="gene ID" value="ENSMLUG00000025224.1"/>
</dbReference>
<accession>L7N1N4</accession>
<dbReference type="Proteomes" id="UP000001074">
    <property type="component" value="Unassembled WGS sequence"/>
</dbReference>
<reference evidence="7" key="3">
    <citation type="submission" date="2025-09" db="UniProtKB">
        <authorList>
            <consortium name="Ensembl"/>
        </authorList>
    </citation>
    <scope>IDENTIFICATION</scope>
</reference>
<dbReference type="GO" id="GO:0007165">
    <property type="term" value="P:signal transduction"/>
    <property type="evidence" value="ECO:0007669"/>
    <property type="project" value="TreeGrafter"/>
</dbReference>
<dbReference type="GO" id="GO:0009986">
    <property type="term" value="C:cell surface"/>
    <property type="evidence" value="ECO:0007669"/>
    <property type="project" value="TreeGrafter"/>
</dbReference>
<dbReference type="HOGENOM" id="CLU_024555_2_1_1"/>
<dbReference type="InterPro" id="IPR007110">
    <property type="entry name" value="Ig-like_dom"/>
</dbReference>
<organism evidence="7 8">
    <name type="scientific">Myotis lucifugus</name>
    <name type="common">Little brown bat</name>
    <dbReference type="NCBI Taxonomy" id="59463"/>
    <lineage>
        <taxon>Eukaryota</taxon>
        <taxon>Metazoa</taxon>
        <taxon>Chordata</taxon>
        <taxon>Craniata</taxon>
        <taxon>Vertebrata</taxon>
        <taxon>Euteleostomi</taxon>
        <taxon>Mammalia</taxon>
        <taxon>Eutheria</taxon>
        <taxon>Laurasiatheria</taxon>
        <taxon>Chiroptera</taxon>
        <taxon>Yangochiroptera</taxon>
        <taxon>Vespertilionidae</taxon>
        <taxon>Myotis</taxon>
    </lineage>
</organism>
<dbReference type="OMA" id="KRATCAD"/>
<protein>
    <recommendedName>
        <fullName evidence="6">Ig-like domain-containing protein</fullName>
    </recommendedName>
</protein>
<dbReference type="GO" id="GO:1990782">
    <property type="term" value="F:protein tyrosine kinase binding"/>
    <property type="evidence" value="ECO:0007669"/>
    <property type="project" value="TreeGrafter"/>
</dbReference>
<evidence type="ECO:0000256" key="5">
    <source>
        <dbReference type="SAM" id="SignalP"/>
    </source>
</evidence>
<evidence type="ECO:0000256" key="4">
    <source>
        <dbReference type="ARBA" id="ARBA00038222"/>
    </source>
</evidence>
<dbReference type="FunFam" id="2.60.40.10:FF:000244">
    <property type="entry name" value="carcinoembryonic antigen-related cell adhesion molecule 16"/>
    <property type="match status" value="2"/>
</dbReference>
<evidence type="ECO:0000313" key="8">
    <source>
        <dbReference type="Proteomes" id="UP000001074"/>
    </source>
</evidence>
<dbReference type="SMART" id="SM00408">
    <property type="entry name" value="IGc2"/>
    <property type="match status" value="2"/>
</dbReference>
<dbReference type="AlphaFoldDB" id="L7N1N4"/>
<reference evidence="7" key="2">
    <citation type="submission" date="2025-08" db="UniProtKB">
        <authorList>
            <consortium name="Ensembl"/>
        </authorList>
    </citation>
    <scope>IDENTIFICATION</scope>
</reference>
<dbReference type="eggNOG" id="ENOG502RXPD">
    <property type="taxonomic scope" value="Eukaryota"/>
</dbReference>
<dbReference type="InterPro" id="IPR003599">
    <property type="entry name" value="Ig_sub"/>
</dbReference>
<dbReference type="Gene3D" id="2.60.40.10">
    <property type="entry name" value="Immunoglobulins"/>
    <property type="match status" value="3"/>
</dbReference>
<dbReference type="InterPro" id="IPR003598">
    <property type="entry name" value="Ig_sub2"/>
</dbReference>
<dbReference type="InterPro" id="IPR050831">
    <property type="entry name" value="CEA_cell_adhesion"/>
</dbReference>
<proteinExistence type="inferred from homology"/>
<evidence type="ECO:0000259" key="6">
    <source>
        <dbReference type="PROSITE" id="PS50835"/>
    </source>
</evidence>
<sequence length="411" mass="46511">MESPSAPAFRGIAPWLGLLLAVFLLTLWIPPTTAQFSIVSINAAEGQDVILHTRNRPPSCAGFIWYRGEKRDYYHFIASVAWRVRRYRTGPEYSGRETANLEGSLIIRKVTLKDTGTYTVIAVLQNSLREIGCGQLNVYRPVSVPKLLASNTTVTENEDAVVMTCYTDESSTNWLFNAKILWFKERMKLSEDHRTLTIDPVRREDAGNYQCKVSNPVSSTESAPVELDVNLGPQRPTRNWSSEPDTPYQYAFPFPFSCRISTQPAFLWFWMMVAMLLTLTKEMHTPTLRVETLGSLCELGFASGERLMWNQIILRTIRVRGPVSVPTLLASNTTVTENEDAVVMTCYTDESSTNWLFNAKSLWLKERMKLSEDHRTLTIDPVKREDAGNYQCKVSNPVSSTESAPVELDVK</sequence>